<reference evidence="1 2" key="1">
    <citation type="submission" date="2016-07" db="EMBL/GenBank/DDBJ databases">
        <title>Pervasive Adenine N6-methylation of Active Genes in Fungi.</title>
        <authorList>
            <consortium name="DOE Joint Genome Institute"/>
            <person name="Mondo S.J."/>
            <person name="Dannebaum R.O."/>
            <person name="Kuo R.C."/>
            <person name="Labutti K."/>
            <person name="Haridas S."/>
            <person name="Kuo A."/>
            <person name="Salamov A."/>
            <person name="Ahrendt S.R."/>
            <person name="Lipzen A."/>
            <person name="Sullivan W."/>
            <person name="Andreopoulos W.B."/>
            <person name="Clum A."/>
            <person name="Lindquist E."/>
            <person name="Daum C."/>
            <person name="Ramamoorthy G.K."/>
            <person name="Gryganskyi A."/>
            <person name="Culley D."/>
            <person name="Magnuson J.K."/>
            <person name="James T.Y."/>
            <person name="O'Malley M.A."/>
            <person name="Stajich J.E."/>
            <person name="Spatafora J.W."/>
            <person name="Visel A."/>
            <person name="Grigoriev I.V."/>
        </authorList>
    </citation>
    <scope>NUCLEOTIDE SEQUENCE [LARGE SCALE GENOMIC DNA]</scope>
    <source>
        <strain evidence="1 2">JEL800</strain>
    </source>
</reference>
<organism evidence="1 2">
    <name type="scientific">Rhizoclosmatium globosum</name>
    <dbReference type="NCBI Taxonomy" id="329046"/>
    <lineage>
        <taxon>Eukaryota</taxon>
        <taxon>Fungi</taxon>
        <taxon>Fungi incertae sedis</taxon>
        <taxon>Chytridiomycota</taxon>
        <taxon>Chytridiomycota incertae sedis</taxon>
        <taxon>Chytridiomycetes</taxon>
        <taxon>Chytridiales</taxon>
        <taxon>Chytriomycetaceae</taxon>
        <taxon>Rhizoclosmatium</taxon>
    </lineage>
</organism>
<protein>
    <recommendedName>
        <fullName evidence="3">DDE Tnp4 domain-containing protein</fullName>
    </recommendedName>
</protein>
<dbReference type="OrthoDB" id="38519at2759"/>
<gene>
    <name evidence="1" type="ORF">BCR33DRAFT_853030</name>
</gene>
<dbReference type="Proteomes" id="UP000193642">
    <property type="component" value="Unassembled WGS sequence"/>
</dbReference>
<evidence type="ECO:0008006" key="3">
    <source>
        <dbReference type="Google" id="ProtNLM"/>
    </source>
</evidence>
<dbReference type="EMBL" id="MCGO01000037">
    <property type="protein sequence ID" value="ORY39890.1"/>
    <property type="molecule type" value="Genomic_DNA"/>
</dbReference>
<sequence length="163" mass="18057">MLYGFWFLKVYGTESNAAKVFQVDEKTYRKWSKIAIQCMARVSVIRWENRFRGWTHLIPSSYVDGIHCPVQEKNPNDPDDFSHKINSSCLTHEVATAIGSSNIVHVSGGAPAGAWPDIKLAQSANGIVGKLLRNEMVAADKGYTENGNDASKLRNAQLSVMQS</sequence>
<keyword evidence="2" id="KW-1185">Reference proteome</keyword>
<dbReference type="AlphaFoldDB" id="A0A1Y2BYP9"/>
<evidence type="ECO:0000313" key="2">
    <source>
        <dbReference type="Proteomes" id="UP000193642"/>
    </source>
</evidence>
<proteinExistence type="predicted"/>
<accession>A0A1Y2BYP9</accession>
<comment type="caution">
    <text evidence="1">The sequence shown here is derived from an EMBL/GenBank/DDBJ whole genome shotgun (WGS) entry which is preliminary data.</text>
</comment>
<evidence type="ECO:0000313" key="1">
    <source>
        <dbReference type="EMBL" id="ORY39890.1"/>
    </source>
</evidence>
<name>A0A1Y2BYP9_9FUNG</name>